<dbReference type="Pfam" id="PF00089">
    <property type="entry name" value="Trypsin"/>
    <property type="match status" value="4"/>
</dbReference>
<feature type="compositionally biased region" description="Polar residues" evidence="6">
    <location>
        <begin position="1272"/>
        <end position="1289"/>
    </location>
</feature>
<protein>
    <submittedName>
        <fullName evidence="7">Uncharacterized protein</fullName>
    </submittedName>
</protein>
<feature type="compositionally biased region" description="Polar residues" evidence="6">
    <location>
        <begin position="268"/>
        <end position="295"/>
    </location>
</feature>
<evidence type="ECO:0000256" key="4">
    <source>
        <dbReference type="ARBA" id="ARBA00023157"/>
    </source>
</evidence>
<feature type="region of interest" description="Disordered" evidence="6">
    <location>
        <begin position="638"/>
        <end position="701"/>
    </location>
</feature>
<keyword evidence="2" id="KW-0964">Secreted</keyword>
<feature type="compositionally biased region" description="Low complexity" evidence="6">
    <location>
        <begin position="1108"/>
        <end position="1124"/>
    </location>
</feature>
<evidence type="ECO:0000256" key="6">
    <source>
        <dbReference type="SAM" id="MobiDB-lite"/>
    </source>
</evidence>
<feature type="non-terminal residue" evidence="7">
    <location>
        <position position="1"/>
    </location>
</feature>
<keyword evidence="3" id="KW-0732">Signal</keyword>
<keyword evidence="5" id="KW-0325">Glycoprotein</keyword>
<feature type="region of interest" description="Disordered" evidence="6">
    <location>
        <begin position="1053"/>
        <end position="1202"/>
    </location>
</feature>
<feature type="compositionally biased region" description="Polar residues" evidence="6">
    <location>
        <begin position="690"/>
        <end position="701"/>
    </location>
</feature>
<feature type="compositionally biased region" description="Polar residues" evidence="6">
    <location>
        <begin position="638"/>
        <end position="651"/>
    </location>
</feature>
<dbReference type="PANTHER" id="PTHR24253:SF145">
    <property type="entry name" value="SERINE PROTEASE FILZIG"/>
    <property type="match status" value="1"/>
</dbReference>
<feature type="compositionally biased region" description="Polar residues" evidence="6">
    <location>
        <begin position="658"/>
        <end position="673"/>
    </location>
</feature>
<feature type="compositionally biased region" description="Polar residues" evidence="6">
    <location>
        <begin position="1443"/>
        <end position="1458"/>
    </location>
</feature>
<feature type="compositionally biased region" description="Low complexity" evidence="6">
    <location>
        <begin position="1136"/>
        <end position="1152"/>
    </location>
</feature>
<feature type="region of interest" description="Disordered" evidence="6">
    <location>
        <begin position="268"/>
        <end position="417"/>
    </location>
</feature>
<dbReference type="SUPFAM" id="SSF50494">
    <property type="entry name" value="Trypsin-like serine proteases"/>
    <property type="match status" value="2"/>
</dbReference>
<feature type="compositionally biased region" description="Polar residues" evidence="6">
    <location>
        <begin position="378"/>
        <end position="401"/>
    </location>
</feature>
<evidence type="ECO:0000256" key="3">
    <source>
        <dbReference type="ARBA" id="ARBA00022729"/>
    </source>
</evidence>
<dbReference type="FunFam" id="2.40.10.10:FF:000054">
    <property type="entry name" value="Complement C1r subcomponent"/>
    <property type="match status" value="2"/>
</dbReference>
<dbReference type="PROSITE" id="PS50240">
    <property type="entry name" value="TRYPSIN_DOM"/>
    <property type="match status" value="2"/>
</dbReference>
<dbReference type="PRINTS" id="PR00722">
    <property type="entry name" value="CHYMOTRYPSIN"/>
</dbReference>
<feature type="compositionally biased region" description="Polar residues" evidence="6">
    <location>
        <begin position="1423"/>
        <end position="1436"/>
    </location>
</feature>
<dbReference type="Gene3D" id="2.40.10.10">
    <property type="entry name" value="Trypsin-like serine proteases"/>
    <property type="match status" value="2"/>
</dbReference>
<reference evidence="7" key="1">
    <citation type="journal article" date="2013" name="Genome Biol.">
        <title>Draft genome of the mountain pine beetle, Dendroctonus ponderosae Hopkins, a major forest pest.</title>
        <authorList>
            <person name="Keeling C.I."/>
            <person name="Yuen M.M."/>
            <person name="Liao N.Y."/>
            <person name="Docking T.R."/>
            <person name="Chan S.K."/>
            <person name="Taylor G.A."/>
            <person name="Palmquist D.L."/>
            <person name="Jackman S.D."/>
            <person name="Nguyen A."/>
            <person name="Li M."/>
            <person name="Henderson H."/>
            <person name="Janes J.K."/>
            <person name="Zhao Y."/>
            <person name="Pandoh P."/>
            <person name="Moore R."/>
            <person name="Sperling F.A."/>
            <person name="Huber D.P."/>
            <person name="Birol I."/>
            <person name="Jones S.J."/>
            <person name="Bohlmann J."/>
        </authorList>
    </citation>
    <scope>NUCLEOTIDE SEQUENCE</scope>
</reference>
<feature type="region of interest" description="Disordered" evidence="6">
    <location>
        <begin position="1261"/>
        <end position="1294"/>
    </location>
</feature>
<dbReference type="CDD" id="cd00190">
    <property type="entry name" value="Tryp_SPc"/>
    <property type="match status" value="2"/>
</dbReference>
<accession>N6TN46</accession>
<evidence type="ECO:0000256" key="2">
    <source>
        <dbReference type="ARBA" id="ARBA00022525"/>
    </source>
</evidence>
<dbReference type="GO" id="GO:0005576">
    <property type="term" value="C:extracellular region"/>
    <property type="evidence" value="ECO:0007669"/>
    <property type="project" value="UniProtKB-SubCell"/>
</dbReference>
<dbReference type="GO" id="GO:0004252">
    <property type="term" value="F:serine-type endopeptidase activity"/>
    <property type="evidence" value="ECO:0007669"/>
    <property type="project" value="InterPro"/>
</dbReference>
<dbReference type="InterPro" id="IPR001254">
    <property type="entry name" value="Trypsin_dom"/>
</dbReference>
<dbReference type="OMA" id="VSTWRIT"/>
<feature type="compositionally biased region" description="Low complexity" evidence="6">
    <location>
        <begin position="1192"/>
        <end position="1202"/>
    </location>
</feature>
<dbReference type="PROSITE" id="PS00135">
    <property type="entry name" value="TRYPSIN_SER"/>
    <property type="match status" value="2"/>
</dbReference>
<feature type="compositionally biased region" description="Low complexity" evidence="6">
    <location>
        <begin position="677"/>
        <end position="688"/>
    </location>
</feature>
<dbReference type="OrthoDB" id="93664at2759"/>
<organism evidence="7">
    <name type="scientific">Dendroctonus ponderosae</name>
    <name type="common">Mountain pine beetle</name>
    <dbReference type="NCBI Taxonomy" id="77166"/>
    <lineage>
        <taxon>Eukaryota</taxon>
        <taxon>Metazoa</taxon>
        <taxon>Ecdysozoa</taxon>
        <taxon>Arthropoda</taxon>
        <taxon>Hexapoda</taxon>
        <taxon>Insecta</taxon>
        <taxon>Pterygota</taxon>
        <taxon>Neoptera</taxon>
        <taxon>Endopterygota</taxon>
        <taxon>Coleoptera</taxon>
        <taxon>Polyphaga</taxon>
        <taxon>Cucujiformia</taxon>
        <taxon>Curculionidae</taxon>
        <taxon>Scolytinae</taxon>
        <taxon>Dendroctonus</taxon>
    </lineage>
</organism>
<dbReference type="InterPro" id="IPR001314">
    <property type="entry name" value="Peptidase_S1A"/>
</dbReference>
<proteinExistence type="predicted"/>
<feature type="compositionally biased region" description="Polar residues" evidence="6">
    <location>
        <begin position="487"/>
        <end position="504"/>
    </location>
</feature>
<dbReference type="GO" id="GO:0006508">
    <property type="term" value="P:proteolysis"/>
    <property type="evidence" value="ECO:0007669"/>
    <property type="project" value="InterPro"/>
</dbReference>
<gene>
    <name evidence="7" type="ORF">YQE_12585</name>
</gene>
<dbReference type="FunFam" id="2.40.10.10:FF:000068">
    <property type="entry name" value="transmembrane protease serine 2"/>
    <property type="match status" value="2"/>
</dbReference>
<feature type="compositionally biased region" description="Low complexity" evidence="6">
    <location>
        <begin position="323"/>
        <end position="339"/>
    </location>
</feature>
<evidence type="ECO:0000256" key="5">
    <source>
        <dbReference type="ARBA" id="ARBA00023180"/>
    </source>
</evidence>
<feature type="region of interest" description="Disordered" evidence="6">
    <location>
        <begin position="476"/>
        <end position="509"/>
    </location>
</feature>
<dbReference type="InterPro" id="IPR009003">
    <property type="entry name" value="Peptidase_S1_PA"/>
</dbReference>
<feature type="compositionally biased region" description="Polar residues" evidence="6">
    <location>
        <begin position="1053"/>
        <end position="1080"/>
    </location>
</feature>
<name>N6TN46_DENPD</name>
<dbReference type="HOGENOM" id="CLU_238213_0_0_1"/>
<feature type="region of interest" description="Disordered" evidence="6">
    <location>
        <begin position="1423"/>
        <end position="1486"/>
    </location>
</feature>
<dbReference type="PROSITE" id="PS00134">
    <property type="entry name" value="TRYPSIN_HIS"/>
    <property type="match status" value="2"/>
</dbReference>
<dbReference type="PANTHER" id="PTHR24253">
    <property type="entry name" value="TRANSMEMBRANE PROTEASE SERINE"/>
    <property type="match status" value="1"/>
</dbReference>
<dbReference type="InterPro" id="IPR018114">
    <property type="entry name" value="TRYPSIN_HIS"/>
</dbReference>
<dbReference type="InterPro" id="IPR043504">
    <property type="entry name" value="Peptidase_S1_PA_chymotrypsin"/>
</dbReference>
<dbReference type="SMART" id="SM00020">
    <property type="entry name" value="Tryp_SPc"/>
    <property type="match status" value="2"/>
</dbReference>
<evidence type="ECO:0000313" key="7">
    <source>
        <dbReference type="EMBL" id="ENN70640.1"/>
    </source>
</evidence>
<feature type="compositionally biased region" description="Polar residues" evidence="6">
    <location>
        <begin position="1163"/>
        <end position="1186"/>
    </location>
</feature>
<evidence type="ECO:0000256" key="1">
    <source>
        <dbReference type="ARBA" id="ARBA00004613"/>
    </source>
</evidence>
<feature type="compositionally biased region" description="Low complexity" evidence="6">
    <location>
        <begin position="407"/>
        <end position="417"/>
    </location>
</feature>
<feature type="compositionally biased region" description="Low complexity" evidence="6">
    <location>
        <begin position="351"/>
        <end position="367"/>
    </location>
</feature>
<comment type="subcellular location">
    <subcellularLocation>
        <location evidence="1">Secreted</location>
    </subcellularLocation>
</comment>
<sequence>ARKLFGGYRITPKFCKATKTPVNPPGGPNVCMFNHECAQRNGQVVGACMDGFLFGACCQLSKDEMIGDFLAQDYPGITTLDNKLYTIMSTTHRTTPVFDITSNGVSQIAASLLGGHPPFSGDDGQGVLPTGSDNSAHIDTHLDSNWATTLSDEDNEIISNSFSSSNRPTDNKLTTLYGDEQTTMRYAETFAPILHSSVPNPGLIYTPVPTLQQPMFRPKPTDDKYVLIPTLSHDKANQTDEIQDAINAINSLSPSSTNHPLTTFSFVSSSAAPTRKQPTTSRKPPSTSYVFSTTIPPRRTESTTARKPTRKPVKSTYKPIRHSTTTPKPPSTSYVYSSTFKPTPRPNSAISTSSSKPPSTSYVYSSTFKPTKAPRPPSTSYLDSSTFRPSTLAHSTFSNSPEAFPESQSTPSYLYSSSSSSSSYLPSTMTSNIVGPGFTVTSEPVGQYSPYPSPAPTVIVLGPVSDEKDDVQLIATSSGKPIGQGPNYESSTTTTNRPAQSGSFPQRKPINHVTINNHVTQNIYSTQRPQTSSSQNLPSPTVIITPKPTISSSSSPIQEEDLESVVVTSPNDQINFPPDRNPNLNISHPVFSDEDITTPTLIEDEAMNEKVELFVNQIIYGLQEPFNDLNDIVYNKPSNATARPTVNSLTTKKPVKKQGTTTKKPSSKPSNVKTTTRRPVSTRRPAVSISAASTTTKRPNTTKKVATTLSSYIETETDPETQQSYRDQCGVRPLVRAGRIVGGRGAVFGEFPWQALVRESTWLGLFTKNKCGGVLISDKYVITAAHCQPGFLASLVAVFGEYDISGDLETRKPISRNVKRVIVHRKYDAATFENDLALLELESPVKFDAHIIPICLPPDNADYTKQMATVTGWGRLKYGGGVPSVLQEVQVEIKIYHKINCYLKLIVNSLPSRICASVPIMENHVCQDMFRTAGHSKVILDSFLCAGYANGQKDACEGDSGGPLVVQRPDGRYELAGTVSHGIKCAAPYLPGVYMRTTYYKPPKPTDDKYVLIPTLSHDKANQTDEIQDAINAINSLSPSSTNHPLTTFSFVSSSAAPTRKQPTTSRKPPSTSYVFSTTIPPRRTESTTARKPTRKPVKSTYKPIRHSTTTPKPPSTSYVYSSTFKPTPRPNSAISTSSSKPPSTSYVYSSTFKPTKAPRPPSTSYLDSSTFRPSTLAHSTFSNSPEAFPESQSTPSYLYSSSSSSSSYLPSTMTSNIVGPGFTVTSEPVGQYSPYPSPAPTVIVLGPVSDEKDDVQLIATSSGKPIGQGPNYESSTTTTNRPAQSGSFPQRKPINHVTINNHVTQNIYSTQRPQTSSSQNLPSPTVIITPKPTISSSSSPIQEEDLESVVVTSPNDQINFPPDRNPNLNISHPVFSDEDITTPTLIEDEAMNEKVELFVNQIIYGLQEPFNDLNDIVYNKPSNATARPTVNSLTTKKPVKKQGTTTKKPSSKPSNVKTTTRRPVSTRRPAVSISAASTTTKRPNTTKKVATTLSSYIETETDPETQQSYRDQCGVRPLVRAGRIVGGRGAVFGEFPWQALVRESTWLGLFTKNKCGGVLISDKYVITAAHCQPGFLASLVAVFGEYDISGDLETRKPISRNVKRVIVHRKYDAATFENDLALLELESPVKFDAHIIPICLPPDNADYTKQMATVTGWGRLKYGGGVPSVLQEVQVEIKIYHKINCYLKLIVNSLPSRICASVPIMENHVCQDMFRTAGHSKVILDSFLCAGYANGQKDACEGDSGGPLVVQRPDGRYELAGTVSHGIKCAAPYLPGVYMRTTYYKPWITSITGIE</sequence>
<feature type="compositionally biased region" description="Low complexity" evidence="6">
    <location>
        <begin position="1462"/>
        <end position="1473"/>
    </location>
</feature>
<dbReference type="InterPro" id="IPR033116">
    <property type="entry name" value="TRYPSIN_SER"/>
</dbReference>
<feature type="compositionally biased region" description="Polar residues" evidence="6">
    <location>
        <begin position="1475"/>
        <end position="1486"/>
    </location>
</feature>
<keyword evidence="4" id="KW-1015">Disulfide bond</keyword>
<dbReference type="EMBL" id="KB741288">
    <property type="protein sequence ID" value="ENN70640.1"/>
    <property type="molecule type" value="Genomic_DNA"/>
</dbReference>